<evidence type="ECO:0000313" key="2">
    <source>
        <dbReference type="EMBL" id="KAH3661591.1"/>
    </source>
</evidence>
<reference evidence="2" key="2">
    <citation type="submission" date="2021-01" db="EMBL/GenBank/DDBJ databases">
        <authorList>
            <person name="Schikora-Tamarit M.A."/>
        </authorList>
    </citation>
    <scope>NUCLEOTIDE SEQUENCE</scope>
    <source>
        <strain evidence="2">CBS6075</strain>
    </source>
</reference>
<dbReference type="AlphaFoldDB" id="A0A9P8T0M2"/>
<proteinExistence type="predicted"/>
<name>A0A9P8T0M2_9ASCO</name>
<gene>
    <name evidence="2" type="ORF">OGAPHI_006439</name>
</gene>
<comment type="caution">
    <text evidence="2">The sequence shown here is derived from an EMBL/GenBank/DDBJ whole genome shotgun (WGS) entry which is preliminary data.</text>
</comment>
<dbReference type="GeneID" id="70238403"/>
<organism evidence="2 3">
    <name type="scientific">Ogataea philodendri</name>
    <dbReference type="NCBI Taxonomy" id="1378263"/>
    <lineage>
        <taxon>Eukaryota</taxon>
        <taxon>Fungi</taxon>
        <taxon>Dikarya</taxon>
        <taxon>Ascomycota</taxon>
        <taxon>Saccharomycotina</taxon>
        <taxon>Pichiomycetes</taxon>
        <taxon>Pichiales</taxon>
        <taxon>Pichiaceae</taxon>
        <taxon>Ogataea</taxon>
    </lineage>
</organism>
<sequence>MGLDSRNVFGTQHGNQSRQNSVSRSSLDNIGKVCGDLSQSVTASILYSWVLILQRWENKVQNLWNLADQHFSATFSGRRKCHQRSLSLMPVLRLDHLRQVLEKRPGQRLSTKLESGSVQRLSCSIVLFLIVNVVDLVRIVPLG</sequence>
<evidence type="ECO:0000256" key="1">
    <source>
        <dbReference type="SAM" id="MobiDB-lite"/>
    </source>
</evidence>
<keyword evidence="3" id="KW-1185">Reference proteome</keyword>
<dbReference type="EMBL" id="JAEUBE010000439">
    <property type="protein sequence ID" value="KAH3661591.1"/>
    <property type="molecule type" value="Genomic_DNA"/>
</dbReference>
<dbReference type="RefSeq" id="XP_046058704.1">
    <property type="nucleotide sequence ID" value="XM_046207727.1"/>
</dbReference>
<accession>A0A9P8T0M2</accession>
<dbReference type="Proteomes" id="UP000769157">
    <property type="component" value="Unassembled WGS sequence"/>
</dbReference>
<evidence type="ECO:0000313" key="3">
    <source>
        <dbReference type="Proteomes" id="UP000769157"/>
    </source>
</evidence>
<protein>
    <submittedName>
        <fullName evidence="2">Uncharacterized protein</fullName>
    </submittedName>
</protein>
<reference evidence="2" key="1">
    <citation type="journal article" date="2021" name="Open Biol.">
        <title>Shared evolutionary footprints suggest mitochondrial oxidative damage underlies multiple complex I losses in fungi.</title>
        <authorList>
            <person name="Schikora-Tamarit M.A."/>
            <person name="Marcet-Houben M."/>
            <person name="Nosek J."/>
            <person name="Gabaldon T."/>
        </authorList>
    </citation>
    <scope>NUCLEOTIDE SEQUENCE</scope>
    <source>
        <strain evidence="2">CBS6075</strain>
    </source>
</reference>
<feature type="region of interest" description="Disordered" evidence="1">
    <location>
        <begin position="1"/>
        <end position="23"/>
    </location>
</feature>